<gene>
    <name evidence="1" type="ORF">NM688_g9030</name>
</gene>
<name>A0ACC1RKX8_9APHY</name>
<sequence>MDYDLYDALLHHIFKQTQGDAWFKPSEENIHAGVCLRVETGHFRVFPYDNRYLEPFEAAVRALNPVVAVKVRSAAVHAALATVTEDADCIYVDHDTRIQILDTMSWLPRADKEQCGAFIRDERVLVVWAYDADQIINMCQDFENKLIKLLWRKRAMFLNPPSATNSNAASNVNLTEKVSEVVGEKEVTAAVEKNLEKGKDKKKKRGCRWGFNYFVSSKDDVEKAAEGPSERPMRLFAPFYSGLSAAMSVFFVGSGVAILVEETVLDGLYTRFALLVTAPLLFCISLFFCLQMFGNLSMIIGPVAQYHQNSKYYSATKPAPNSIVDANLPHITIEMPVYKESLKETM</sequence>
<dbReference type="EMBL" id="JANHOG010002646">
    <property type="protein sequence ID" value="KAJ3521320.1"/>
    <property type="molecule type" value="Genomic_DNA"/>
</dbReference>
<reference evidence="1" key="1">
    <citation type="submission" date="2022-07" db="EMBL/GenBank/DDBJ databases">
        <title>Genome Sequence of Phlebia brevispora.</title>
        <authorList>
            <person name="Buettner E."/>
        </authorList>
    </citation>
    <scope>NUCLEOTIDE SEQUENCE</scope>
    <source>
        <strain evidence="1">MPL23</strain>
    </source>
</reference>
<evidence type="ECO:0000313" key="2">
    <source>
        <dbReference type="Proteomes" id="UP001148662"/>
    </source>
</evidence>
<evidence type="ECO:0000313" key="1">
    <source>
        <dbReference type="EMBL" id="KAJ3521320.1"/>
    </source>
</evidence>
<organism evidence="1 2">
    <name type="scientific">Phlebia brevispora</name>
    <dbReference type="NCBI Taxonomy" id="194682"/>
    <lineage>
        <taxon>Eukaryota</taxon>
        <taxon>Fungi</taxon>
        <taxon>Dikarya</taxon>
        <taxon>Basidiomycota</taxon>
        <taxon>Agaricomycotina</taxon>
        <taxon>Agaricomycetes</taxon>
        <taxon>Polyporales</taxon>
        <taxon>Meruliaceae</taxon>
        <taxon>Phlebia</taxon>
    </lineage>
</organism>
<dbReference type="Proteomes" id="UP001148662">
    <property type="component" value="Unassembled WGS sequence"/>
</dbReference>
<comment type="caution">
    <text evidence="1">The sequence shown here is derived from an EMBL/GenBank/DDBJ whole genome shotgun (WGS) entry which is preliminary data.</text>
</comment>
<accession>A0ACC1RKX8</accession>
<protein>
    <submittedName>
        <fullName evidence="1">Uncharacterized protein</fullName>
    </submittedName>
</protein>
<proteinExistence type="predicted"/>
<keyword evidence="2" id="KW-1185">Reference proteome</keyword>